<dbReference type="Proteomes" id="UP000244892">
    <property type="component" value="Chromosome"/>
</dbReference>
<name>A0A2U8FUX3_9BURK</name>
<evidence type="ECO:0000313" key="3">
    <source>
        <dbReference type="Proteomes" id="UP000244892"/>
    </source>
</evidence>
<organism evidence="2 3">
    <name type="scientific">Aquabacterium olei</name>
    <dbReference type="NCBI Taxonomy" id="1296669"/>
    <lineage>
        <taxon>Bacteria</taxon>
        <taxon>Pseudomonadati</taxon>
        <taxon>Pseudomonadota</taxon>
        <taxon>Betaproteobacteria</taxon>
        <taxon>Burkholderiales</taxon>
        <taxon>Aquabacterium</taxon>
    </lineage>
</organism>
<gene>
    <name evidence="2" type="ORF">DEH84_15475</name>
</gene>
<evidence type="ECO:0000256" key="1">
    <source>
        <dbReference type="SAM" id="MobiDB-lite"/>
    </source>
</evidence>
<dbReference type="RefSeq" id="WP_109037658.1">
    <property type="nucleotide sequence ID" value="NZ_CP029210.1"/>
</dbReference>
<protein>
    <submittedName>
        <fullName evidence="2">Uncharacterized protein</fullName>
    </submittedName>
</protein>
<feature type="compositionally biased region" description="Low complexity" evidence="1">
    <location>
        <begin position="30"/>
        <end position="40"/>
    </location>
</feature>
<reference evidence="2 3" key="1">
    <citation type="submission" date="2018-05" db="EMBL/GenBank/DDBJ databases">
        <title>complete genome sequence of Aquabacterium olei NBRC 110486.</title>
        <authorList>
            <person name="Tang B."/>
            <person name="Chang J."/>
            <person name="Zhang L."/>
            <person name="Yang H."/>
        </authorList>
    </citation>
    <scope>NUCLEOTIDE SEQUENCE [LARGE SCALE GENOMIC DNA]</scope>
    <source>
        <strain evidence="2 3">NBRC 110486</strain>
    </source>
</reference>
<sequence>MKTLYAIAPLAVVLSLVGTDGTRTAPLSGQPQAQQAQAPADSRPVARATLSSWPAPVRLGAAHTADRLPTMPIGQPFESRVRP</sequence>
<dbReference type="EMBL" id="CP029210">
    <property type="protein sequence ID" value="AWI54667.1"/>
    <property type="molecule type" value="Genomic_DNA"/>
</dbReference>
<feature type="region of interest" description="Disordered" evidence="1">
    <location>
        <begin position="21"/>
        <end position="47"/>
    </location>
</feature>
<accession>A0A2U8FUX3</accession>
<dbReference type="KEGG" id="aon:DEH84_15475"/>
<feature type="region of interest" description="Disordered" evidence="1">
    <location>
        <begin position="62"/>
        <end position="83"/>
    </location>
</feature>
<dbReference type="AlphaFoldDB" id="A0A2U8FUX3"/>
<evidence type="ECO:0000313" key="2">
    <source>
        <dbReference type="EMBL" id="AWI54667.1"/>
    </source>
</evidence>
<proteinExistence type="predicted"/>
<keyword evidence="3" id="KW-1185">Reference proteome</keyword>